<feature type="compositionally biased region" description="Gly residues" evidence="11">
    <location>
        <begin position="703"/>
        <end position="724"/>
    </location>
</feature>
<feature type="region of interest" description="Disordered" evidence="11">
    <location>
        <begin position="625"/>
        <end position="647"/>
    </location>
</feature>
<dbReference type="GO" id="GO:0000796">
    <property type="term" value="C:condensin complex"/>
    <property type="evidence" value="ECO:0007669"/>
    <property type="project" value="InterPro"/>
</dbReference>
<evidence type="ECO:0000256" key="1">
    <source>
        <dbReference type="ARBA" id="ARBA00004286"/>
    </source>
</evidence>
<dbReference type="STRING" id="3068.D8TTT1"/>
<dbReference type="SUPFAM" id="SSF102712">
    <property type="entry name" value="JAB1/MPN domain"/>
    <property type="match status" value="1"/>
</dbReference>
<dbReference type="Pfam" id="PF18755">
    <property type="entry name" value="RAMA"/>
    <property type="match status" value="1"/>
</dbReference>
<feature type="compositionally biased region" description="Pro residues" evidence="11">
    <location>
        <begin position="91"/>
        <end position="113"/>
    </location>
</feature>
<keyword evidence="6" id="KW-0963">Cytoplasm</keyword>
<dbReference type="InParanoid" id="D8TTT1"/>
<feature type="region of interest" description="Disordered" evidence="11">
    <location>
        <begin position="1"/>
        <end position="124"/>
    </location>
</feature>
<sequence length="903" mass="93161">MADIAARQQQQPGAGGHGQPLPAQLAFGRPANDADDSGTDTDDEGRLIQQAAATAKIRGSEPPSSEIPAPKPFRAGTTAAAATGAAATAAPPKPIAPPARPAQPQPQPAPRPPAAATVKGKAAPKRPAGAITLRTLLDAGFLVPGSKVLYVEYKGLITWADLTEEATILCEGQAFESPSAFSIWVKRKLNPERKADDGWKAVKYAGKLLEHFKEQYLRQQLAASGLGALSGGGGGGTRGATPTGSFGGVGVGGGGGPSPHSSSYPSPLRQAAGLGLGVAGAEANGAADEDGPPSKRQRTEEGPEVEAGSSGGGGVGGVRAATGLKIKLKLKPAAPAPGPAPAPRSAGPLLPLPGPAVSEVACGNYLGAEPGSGAVGAQPFRLRVSDMVVIVMDFHAHCSSTEVGGLLAGVYDPASRTLTVTRAFPAAGIASANGSGRPAVAVEFDATDMARVREVIRNWGLQCVGSYRSHPAYPAAPNTLDVLHAAKLQQEQEGAAAGRSPAPAGGEGGQQPQPSVCAIVAPYDPLLCGPSSAITWFHLQYDTSRPALPAVTSSSSSPPPPPTTIPALPPPGLCPMCLDVEHAENPTSHMDIMNLVSTQFHVGAGGHIARSYAARPTRAPMALPWRRPHSHSHSPSSSSFSAGAGGGLVSWRPQQQTCLDKLVASVVSRLPDMFEGDLRITYGTMVRDMVQHEFALAERAGKARGGAGGSDDGGGFGGGGGGGLAAERSRRPLRGNGGWATALRFNSDEEETEDEEDEMDDMELDQDDMEVDQGRRQRAAKKFSKRFNSAQLHGDEPKGNPNGDTKGDWMSTAQARDILRQVSELCCGNKISVDNAFDLQGIDALRALVFSDGAKDSALSSEGHFQNAGIGLEAGTKIYSKRVDAVYNLANSINYGQAFRKAD</sequence>
<evidence type="ECO:0000256" key="6">
    <source>
        <dbReference type="ARBA" id="ARBA00022490"/>
    </source>
</evidence>
<feature type="compositionally biased region" description="Low complexity" evidence="11">
    <location>
        <begin position="493"/>
        <end position="513"/>
    </location>
</feature>
<evidence type="ECO:0000256" key="5">
    <source>
        <dbReference type="ARBA" id="ARBA00022454"/>
    </source>
</evidence>
<gene>
    <name evidence="13" type="ORF">VOLCADRAFT_117378</name>
</gene>
<feature type="region of interest" description="Disordered" evidence="11">
    <location>
        <begin position="775"/>
        <end position="806"/>
    </location>
</feature>
<dbReference type="eggNOG" id="KOG1555">
    <property type="taxonomic scope" value="Eukaryota"/>
</dbReference>
<feature type="compositionally biased region" description="Low complexity" evidence="11">
    <location>
        <begin position="258"/>
        <end position="270"/>
    </location>
</feature>
<feature type="compositionally biased region" description="Acidic residues" evidence="11">
    <location>
        <begin position="33"/>
        <end position="43"/>
    </location>
</feature>
<evidence type="ECO:0000313" key="13">
    <source>
        <dbReference type="EMBL" id="EFJ49022.1"/>
    </source>
</evidence>
<feature type="compositionally biased region" description="Low complexity" evidence="11">
    <location>
        <begin position="1"/>
        <end position="12"/>
    </location>
</feature>
<name>D8TTT1_VOLCA</name>
<evidence type="ECO:0000256" key="8">
    <source>
        <dbReference type="ARBA" id="ARBA00022776"/>
    </source>
</evidence>
<evidence type="ECO:0000256" key="9">
    <source>
        <dbReference type="ARBA" id="ARBA00023067"/>
    </source>
</evidence>
<dbReference type="PANTHER" id="PTHR13108:SF9">
    <property type="entry name" value="CONDENSIN COMPLEX SUBUNIT 2"/>
    <property type="match status" value="1"/>
</dbReference>
<keyword evidence="10" id="KW-0131">Cell cycle</keyword>
<dbReference type="Pfam" id="PF05786">
    <property type="entry name" value="Cnd2"/>
    <property type="match status" value="1"/>
</dbReference>
<feature type="compositionally biased region" description="Low complexity" evidence="11">
    <location>
        <begin position="114"/>
        <end position="124"/>
    </location>
</feature>
<feature type="compositionally biased region" description="Acidic residues" evidence="11">
    <location>
        <begin position="748"/>
        <end position="762"/>
    </location>
</feature>
<feature type="domain" description="RAMA" evidence="12">
    <location>
        <begin position="119"/>
        <end position="220"/>
    </location>
</feature>
<comment type="subcellular location">
    <subcellularLocation>
        <location evidence="1">Chromosome</location>
    </subcellularLocation>
    <subcellularLocation>
        <location evidence="2">Cytoplasm</location>
    </subcellularLocation>
</comment>
<evidence type="ECO:0000256" key="11">
    <source>
        <dbReference type="SAM" id="MobiDB-lite"/>
    </source>
</evidence>
<evidence type="ECO:0000256" key="2">
    <source>
        <dbReference type="ARBA" id="ARBA00004496"/>
    </source>
</evidence>
<keyword evidence="7" id="KW-0132">Cell division</keyword>
<feature type="compositionally biased region" description="Basic residues" evidence="11">
    <location>
        <begin position="776"/>
        <end position="785"/>
    </location>
</feature>
<dbReference type="InterPro" id="IPR040843">
    <property type="entry name" value="RAMA"/>
</dbReference>
<dbReference type="GO" id="GO:0051301">
    <property type="term" value="P:cell division"/>
    <property type="evidence" value="ECO:0007669"/>
    <property type="project" value="UniProtKB-KW"/>
</dbReference>
<accession>D8TTT1</accession>
<dbReference type="InterPro" id="IPR022816">
    <property type="entry name" value="Condensin_barren_su2"/>
</dbReference>
<dbReference type="AlphaFoldDB" id="D8TTT1"/>
<evidence type="ECO:0000256" key="3">
    <source>
        <dbReference type="ARBA" id="ARBA00009471"/>
    </source>
</evidence>
<feature type="compositionally biased region" description="Low complexity" evidence="11">
    <location>
        <begin position="74"/>
        <end position="90"/>
    </location>
</feature>
<comment type="similarity">
    <text evidence="3">Belongs to the CND2 (condensin subunit 2) family.</text>
</comment>
<keyword evidence="9" id="KW-0226">DNA condensation</keyword>
<dbReference type="GO" id="GO:0005737">
    <property type="term" value="C:cytoplasm"/>
    <property type="evidence" value="ECO:0007669"/>
    <property type="project" value="UniProtKB-SubCell"/>
</dbReference>
<dbReference type="RefSeq" id="XP_002949919.1">
    <property type="nucleotide sequence ID" value="XM_002949873.1"/>
</dbReference>
<organism evidence="14">
    <name type="scientific">Volvox carteri f. nagariensis</name>
    <dbReference type="NCBI Taxonomy" id="3068"/>
    <lineage>
        <taxon>Eukaryota</taxon>
        <taxon>Viridiplantae</taxon>
        <taxon>Chlorophyta</taxon>
        <taxon>core chlorophytes</taxon>
        <taxon>Chlorophyceae</taxon>
        <taxon>CS clade</taxon>
        <taxon>Chlamydomonadales</taxon>
        <taxon>Volvocaceae</taxon>
        <taxon>Volvox</taxon>
    </lineage>
</organism>
<reference evidence="13 14" key="1">
    <citation type="journal article" date="2010" name="Science">
        <title>Genomic analysis of organismal complexity in the multicellular green alga Volvox carteri.</title>
        <authorList>
            <person name="Prochnik S.E."/>
            <person name="Umen J."/>
            <person name="Nedelcu A.M."/>
            <person name="Hallmann A."/>
            <person name="Miller S.M."/>
            <person name="Nishii I."/>
            <person name="Ferris P."/>
            <person name="Kuo A."/>
            <person name="Mitros T."/>
            <person name="Fritz-Laylin L.K."/>
            <person name="Hellsten U."/>
            <person name="Chapman J."/>
            <person name="Simakov O."/>
            <person name="Rensing S.A."/>
            <person name="Terry A."/>
            <person name="Pangilinan J."/>
            <person name="Kapitonov V."/>
            <person name="Jurka J."/>
            <person name="Salamov A."/>
            <person name="Shapiro H."/>
            <person name="Schmutz J."/>
            <person name="Grimwood J."/>
            <person name="Lindquist E."/>
            <person name="Lucas S."/>
            <person name="Grigoriev I.V."/>
            <person name="Schmitt R."/>
            <person name="Kirk D."/>
            <person name="Rokhsar D.S."/>
        </authorList>
    </citation>
    <scope>NUCLEOTIDE SEQUENCE [LARGE SCALE GENOMIC DNA]</scope>
    <source>
        <strain evidence="14">f. Nagariensis / Eve</strain>
    </source>
</reference>
<evidence type="ECO:0000256" key="10">
    <source>
        <dbReference type="ARBA" id="ARBA00023306"/>
    </source>
</evidence>
<keyword evidence="8" id="KW-0498">Mitosis</keyword>
<proteinExistence type="inferred from homology"/>
<evidence type="ECO:0000256" key="7">
    <source>
        <dbReference type="ARBA" id="ARBA00022618"/>
    </source>
</evidence>
<feature type="compositionally biased region" description="Pro residues" evidence="11">
    <location>
        <begin position="557"/>
        <end position="568"/>
    </location>
</feature>
<feature type="non-terminal residue" evidence="13">
    <location>
        <position position="903"/>
    </location>
</feature>
<feature type="compositionally biased region" description="Gly residues" evidence="11">
    <location>
        <begin position="245"/>
        <end position="257"/>
    </location>
</feature>
<dbReference type="Proteomes" id="UP000001058">
    <property type="component" value="Unassembled WGS sequence"/>
</dbReference>
<feature type="region of interest" description="Disordered" evidence="11">
    <location>
        <begin position="548"/>
        <end position="568"/>
    </location>
</feature>
<dbReference type="KEGG" id="vcn:VOLCADRAFT_117378"/>
<dbReference type="GO" id="GO:0007076">
    <property type="term" value="P:mitotic chromosome condensation"/>
    <property type="evidence" value="ECO:0007669"/>
    <property type="project" value="InterPro"/>
</dbReference>
<evidence type="ECO:0000256" key="4">
    <source>
        <dbReference type="ARBA" id="ARBA00016065"/>
    </source>
</evidence>
<dbReference type="EMBL" id="GL378337">
    <property type="protein sequence ID" value="EFJ49022.1"/>
    <property type="molecule type" value="Genomic_DNA"/>
</dbReference>
<dbReference type="OrthoDB" id="167806at2759"/>
<dbReference type="PANTHER" id="PTHR13108">
    <property type="entry name" value="CONDENSIN COMPLEX SUBUNIT 2"/>
    <property type="match status" value="1"/>
</dbReference>
<dbReference type="GeneID" id="9616480"/>
<evidence type="ECO:0000259" key="12">
    <source>
        <dbReference type="Pfam" id="PF18755"/>
    </source>
</evidence>
<evidence type="ECO:0000313" key="14">
    <source>
        <dbReference type="Proteomes" id="UP000001058"/>
    </source>
</evidence>
<protein>
    <recommendedName>
        <fullName evidence="4">Condensin complex subunit 2</fullName>
    </recommendedName>
</protein>
<feature type="region of interest" description="Disordered" evidence="11">
    <location>
        <begin position="282"/>
        <end position="316"/>
    </location>
</feature>
<dbReference type="Gene3D" id="3.40.140.10">
    <property type="entry name" value="Cytidine Deaminase, domain 2"/>
    <property type="match status" value="1"/>
</dbReference>
<keyword evidence="14" id="KW-1185">Reference proteome</keyword>
<feature type="region of interest" description="Disordered" evidence="11">
    <location>
        <begin position="490"/>
        <end position="513"/>
    </location>
</feature>
<feature type="region of interest" description="Disordered" evidence="11">
    <location>
        <begin position="232"/>
        <end position="270"/>
    </location>
</feature>
<keyword evidence="5" id="KW-0158">Chromosome</keyword>
<dbReference type="GO" id="GO:0003682">
    <property type="term" value="F:chromatin binding"/>
    <property type="evidence" value="ECO:0007669"/>
    <property type="project" value="TreeGrafter"/>
</dbReference>
<feature type="region of interest" description="Disordered" evidence="11">
    <location>
        <begin position="702"/>
        <end position="762"/>
    </location>
</feature>